<proteinExistence type="predicted"/>
<keyword evidence="4" id="KW-1185">Reference proteome</keyword>
<evidence type="ECO:0000256" key="2">
    <source>
        <dbReference type="ARBA" id="ARBA00022801"/>
    </source>
</evidence>
<reference evidence="3" key="2">
    <citation type="submission" date="2021-03" db="UniProtKB">
        <authorList>
            <consortium name="EnsemblPlants"/>
        </authorList>
    </citation>
    <scope>IDENTIFICATION</scope>
</reference>
<organism evidence="3 4">
    <name type="scientific">Chenopodium quinoa</name>
    <name type="common">Quinoa</name>
    <dbReference type="NCBI Taxonomy" id="63459"/>
    <lineage>
        <taxon>Eukaryota</taxon>
        <taxon>Viridiplantae</taxon>
        <taxon>Streptophyta</taxon>
        <taxon>Embryophyta</taxon>
        <taxon>Tracheophyta</taxon>
        <taxon>Spermatophyta</taxon>
        <taxon>Magnoliopsida</taxon>
        <taxon>eudicotyledons</taxon>
        <taxon>Gunneridae</taxon>
        <taxon>Pentapetalae</taxon>
        <taxon>Caryophyllales</taxon>
        <taxon>Chenopodiaceae</taxon>
        <taxon>Chenopodioideae</taxon>
        <taxon>Atripliceae</taxon>
        <taxon>Chenopodium</taxon>
    </lineage>
</organism>
<dbReference type="GO" id="GO:0016813">
    <property type="term" value="F:hydrolase activity, acting on carbon-nitrogen (but not peptide) bonds, in linear amidines"/>
    <property type="evidence" value="ECO:0007669"/>
    <property type="project" value="InterPro"/>
</dbReference>
<dbReference type="Gene3D" id="3.30.70.360">
    <property type="match status" value="1"/>
</dbReference>
<dbReference type="GO" id="GO:0046872">
    <property type="term" value="F:metal ion binding"/>
    <property type="evidence" value="ECO:0007669"/>
    <property type="project" value="UniProtKB-KW"/>
</dbReference>
<sequence length="83" mass="8476">MGFPIGVVTAIAAPTSIKVDSEGDGGHAAAALMPNRNDAGLAAAELPLAFEKHVLESGTIDTVGILDLHPRAVNSIPSKAYVR</sequence>
<dbReference type="PANTHER" id="PTHR32494:SF19">
    <property type="entry name" value="ALLANTOATE DEIMINASE-RELATED"/>
    <property type="match status" value="1"/>
</dbReference>
<reference evidence="3" key="1">
    <citation type="journal article" date="2017" name="Nature">
        <title>The genome of Chenopodium quinoa.</title>
        <authorList>
            <person name="Jarvis D.E."/>
            <person name="Ho Y.S."/>
            <person name="Lightfoot D.J."/>
            <person name="Schmoeckel S.M."/>
            <person name="Li B."/>
            <person name="Borm T.J.A."/>
            <person name="Ohyanagi H."/>
            <person name="Mineta K."/>
            <person name="Michell C.T."/>
            <person name="Saber N."/>
            <person name="Kharbatia N.M."/>
            <person name="Rupper R.R."/>
            <person name="Sharp A.R."/>
            <person name="Dally N."/>
            <person name="Boughton B.A."/>
            <person name="Woo Y.H."/>
            <person name="Gao G."/>
            <person name="Schijlen E.G.W.M."/>
            <person name="Guo X."/>
            <person name="Momin A.A."/>
            <person name="Negrao S."/>
            <person name="Al-Babili S."/>
            <person name="Gehring C."/>
            <person name="Roessner U."/>
            <person name="Jung C."/>
            <person name="Murphy K."/>
            <person name="Arold S.T."/>
            <person name="Gojobori T."/>
            <person name="van der Linden C.G."/>
            <person name="van Loo E.N."/>
            <person name="Jellen E.N."/>
            <person name="Maughan P.J."/>
            <person name="Tester M."/>
        </authorList>
    </citation>
    <scope>NUCLEOTIDE SEQUENCE [LARGE SCALE GENOMIC DNA]</scope>
    <source>
        <strain evidence="3">cv. PI 614886</strain>
    </source>
</reference>
<accession>A0A803M5V9</accession>
<evidence type="ECO:0000313" key="4">
    <source>
        <dbReference type="Proteomes" id="UP000596660"/>
    </source>
</evidence>
<keyword evidence="2" id="KW-0378">Hydrolase</keyword>
<protein>
    <submittedName>
        <fullName evidence="3">Uncharacterized protein</fullName>
    </submittedName>
</protein>
<dbReference type="SUPFAM" id="SSF55031">
    <property type="entry name" value="Bacterial exopeptidase dimerisation domain"/>
    <property type="match status" value="1"/>
</dbReference>
<dbReference type="InterPro" id="IPR010158">
    <property type="entry name" value="Amidase_Cbmase"/>
</dbReference>
<keyword evidence="1" id="KW-0479">Metal-binding</keyword>
<evidence type="ECO:0000256" key="1">
    <source>
        <dbReference type="ARBA" id="ARBA00022723"/>
    </source>
</evidence>
<dbReference type="Gramene" id="AUR62023832-RA">
    <property type="protein sequence ID" value="AUR62023832-RA:cds"/>
    <property type="gene ID" value="AUR62023832"/>
</dbReference>
<dbReference type="InterPro" id="IPR036264">
    <property type="entry name" value="Bact_exopeptidase_dim_dom"/>
</dbReference>
<dbReference type="Proteomes" id="UP000596660">
    <property type="component" value="Unplaced"/>
</dbReference>
<evidence type="ECO:0000313" key="3">
    <source>
        <dbReference type="EnsemblPlants" id="AUR62023832-RA:cds"/>
    </source>
</evidence>
<dbReference type="PANTHER" id="PTHR32494">
    <property type="entry name" value="ALLANTOATE DEIMINASE-RELATED"/>
    <property type="match status" value="1"/>
</dbReference>
<dbReference type="AlphaFoldDB" id="A0A803M5V9"/>
<dbReference type="EnsemblPlants" id="AUR62023832-RA">
    <property type="protein sequence ID" value="AUR62023832-RA:cds"/>
    <property type="gene ID" value="AUR62023832"/>
</dbReference>
<name>A0A803M5V9_CHEQI</name>